<name>A0A1C6V350_9ACTN</name>
<accession>A0A1C6V350</accession>
<dbReference type="Gene3D" id="3.40.50.1820">
    <property type="entry name" value="alpha/beta hydrolase"/>
    <property type="match status" value="1"/>
</dbReference>
<dbReference type="InterPro" id="IPR041127">
    <property type="entry name" value="PET_hydrolase/cutinase-like"/>
</dbReference>
<proteinExistence type="predicted"/>
<dbReference type="InterPro" id="IPR029058">
    <property type="entry name" value="AB_hydrolase_fold"/>
</dbReference>
<evidence type="ECO:0000256" key="2">
    <source>
        <dbReference type="SAM" id="Phobius"/>
    </source>
</evidence>
<dbReference type="STRING" id="683228.GA0070617_4472"/>
<keyword evidence="5" id="KW-1185">Reference proteome</keyword>
<evidence type="ECO:0000259" key="3">
    <source>
        <dbReference type="Pfam" id="PF12740"/>
    </source>
</evidence>
<feature type="transmembrane region" description="Helical" evidence="2">
    <location>
        <begin position="34"/>
        <end position="52"/>
    </location>
</feature>
<keyword evidence="2" id="KW-0812">Transmembrane</keyword>
<reference evidence="4 5" key="1">
    <citation type="submission" date="2016-06" db="EMBL/GenBank/DDBJ databases">
        <authorList>
            <person name="Kjaerup R.B."/>
            <person name="Dalgaard T.S."/>
            <person name="Juul-Madsen H.R."/>
        </authorList>
    </citation>
    <scope>NUCLEOTIDE SEQUENCE [LARGE SCALE GENOMIC DNA]</scope>
    <source>
        <strain evidence="4 5">DSM 45577</strain>
    </source>
</reference>
<dbReference type="AlphaFoldDB" id="A0A1C6V350"/>
<evidence type="ECO:0000313" key="5">
    <source>
        <dbReference type="Proteomes" id="UP000198937"/>
    </source>
</evidence>
<dbReference type="Pfam" id="PF12740">
    <property type="entry name" value="PETase"/>
    <property type="match status" value="1"/>
</dbReference>
<evidence type="ECO:0000256" key="1">
    <source>
        <dbReference type="SAM" id="MobiDB-lite"/>
    </source>
</evidence>
<evidence type="ECO:0000313" key="4">
    <source>
        <dbReference type="EMBL" id="SCL60782.1"/>
    </source>
</evidence>
<protein>
    <recommendedName>
        <fullName evidence="3">PET hydrolase/cutinase-like domain-containing protein</fullName>
    </recommendedName>
</protein>
<keyword evidence="2" id="KW-1133">Transmembrane helix</keyword>
<keyword evidence="2" id="KW-0472">Membrane</keyword>
<feature type="region of interest" description="Disordered" evidence="1">
    <location>
        <begin position="1"/>
        <end position="29"/>
    </location>
</feature>
<feature type="compositionally biased region" description="Low complexity" evidence="1">
    <location>
        <begin position="14"/>
        <end position="25"/>
    </location>
</feature>
<gene>
    <name evidence="4" type="ORF">GA0070617_4472</name>
</gene>
<dbReference type="Proteomes" id="UP000198937">
    <property type="component" value="Unassembled WGS sequence"/>
</dbReference>
<sequence>MQPSFAVPQPASSPPGRHAAPTGRPGRAGRRARGLFATALAVLLVAAGLILIPDADAAENPFERGPAPSVASIAATRGPFAVSEETVSSRSVSGFGGGTIYFPTSTSLRAVPLPGAGTGPAGRRVPGQLPALVLTCTPGVNH</sequence>
<dbReference type="EMBL" id="FMIA01000002">
    <property type="protein sequence ID" value="SCL60782.1"/>
    <property type="molecule type" value="Genomic_DNA"/>
</dbReference>
<feature type="domain" description="PET hydrolase/cutinase-like" evidence="3">
    <location>
        <begin position="57"/>
        <end position="108"/>
    </location>
</feature>
<organism evidence="4 5">
    <name type="scientific">Micromonospora yangpuensis</name>
    <dbReference type="NCBI Taxonomy" id="683228"/>
    <lineage>
        <taxon>Bacteria</taxon>
        <taxon>Bacillati</taxon>
        <taxon>Actinomycetota</taxon>
        <taxon>Actinomycetes</taxon>
        <taxon>Micromonosporales</taxon>
        <taxon>Micromonosporaceae</taxon>
        <taxon>Micromonospora</taxon>
    </lineage>
</organism>